<name>A0A1Z9Z0S5_9GAMM</name>
<evidence type="ECO:0000313" key="13">
    <source>
        <dbReference type="EMBL" id="OUY08050.1"/>
    </source>
</evidence>
<accession>A0A1Z9Z0S5</accession>
<keyword evidence="3 9" id="KW-0813">Transport</keyword>
<feature type="transmembrane region" description="Helical" evidence="9">
    <location>
        <begin position="21"/>
        <end position="44"/>
    </location>
</feature>
<evidence type="ECO:0000256" key="2">
    <source>
        <dbReference type="ARBA" id="ARBA00009477"/>
    </source>
</evidence>
<dbReference type="Proteomes" id="UP000196536">
    <property type="component" value="Unassembled WGS sequence"/>
</dbReference>
<gene>
    <name evidence="13" type="ORF">CAP51_00010</name>
</gene>
<dbReference type="NCBIfam" id="TIGR01843">
    <property type="entry name" value="type_I_hlyD"/>
    <property type="match status" value="1"/>
</dbReference>
<dbReference type="PANTHER" id="PTHR30386">
    <property type="entry name" value="MEMBRANE FUSION SUBUNIT OF EMRAB-TOLC MULTIDRUG EFFLUX PUMP"/>
    <property type="match status" value="1"/>
</dbReference>
<keyword evidence="4 9" id="KW-1003">Cell membrane</keyword>
<feature type="domain" description="AprE-like beta-barrel" evidence="12">
    <location>
        <begin position="282"/>
        <end position="374"/>
    </location>
</feature>
<evidence type="ECO:0000259" key="11">
    <source>
        <dbReference type="Pfam" id="PF25917"/>
    </source>
</evidence>
<dbReference type="GO" id="GO:0005886">
    <property type="term" value="C:plasma membrane"/>
    <property type="evidence" value="ECO:0007669"/>
    <property type="project" value="UniProtKB-SubCell"/>
</dbReference>
<dbReference type="Gene3D" id="1.10.287.470">
    <property type="entry name" value="Helix hairpin bin"/>
    <property type="match status" value="1"/>
</dbReference>
<organism evidence="13 14">
    <name type="scientific">Acinetobacter populi</name>
    <dbReference type="NCBI Taxonomy" id="1582270"/>
    <lineage>
        <taxon>Bacteria</taxon>
        <taxon>Pseudomonadati</taxon>
        <taxon>Pseudomonadota</taxon>
        <taxon>Gammaproteobacteria</taxon>
        <taxon>Moraxellales</taxon>
        <taxon>Moraxellaceae</taxon>
        <taxon>Acinetobacter</taxon>
    </lineage>
</organism>
<evidence type="ECO:0000256" key="4">
    <source>
        <dbReference type="ARBA" id="ARBA00022475"/>
    </source>
</evidence>
<evidence type="ECO:0000259" key="12">
    <source>
        <dbReference type="Pfam" id="PF26002"/>
    </source>
</evidence>
<evidence type="ECO:0000256" key="6">
    <source>
        <dbReference type="ARBA" id="ARBA00022692"/>
    </source>
</evidence>
<keyword evidence="8 9" id="KW-0472">Membrane</keyword>
<comment type="subcellular location">
    <subcellularLocation>
        <location evidence="1 9">Cell inner membrane</location>
        <topology evidence="1 9">Single-pass membrane protein</topology>
    </subcellularLocation>
</comment>
<dbReference type="SUPFAM" id="SSF111369">
    <property type="entry name" value="HlyD-like secretion proteins"/>
    <property type="match status" value="1"/>
</dbReference>
<dbReference type="Gene3D" id="2.40.30.170">
    <property type="match status" value="1"/>
</dbReference>
<dbReference type="InterPro" id="IPR010129">
    <property type="entry name" value="T1SS_HlyD"/>
</dbReference>
<dbReference type="InterPro" id="IPR058982">
    <property type="entry name" value="Beta-barrel_AprE"/>
</dbReference>
<dbReference type="InterPro" id="IPR006144">
    <property type="entry name" value="Secretion_HlyD_CS"/>
</dbReference>
<sequence length="396" mass="44088">MSEKLKMPKHSNHTSYQEPSLPRASLVIWLIGIGLLTLLLWAWLFQLEEVSTGTGKVIPSSKEQTIQSLDGGILTNLYVNEGDIVEKGEVLAQLDPTRFASNVGESESLLLSAQATAARLTAEVNGTALVFPDAVKQHPNLVQEETRLYNSRRFNLQETISGLQQALRLVEQELAMTEPLVAKGAASEVEVLRLKRSANDLRNQINDARNKYYVDAREQLSRANTDIGQQQQIVKGRSDTLSRTVFKAPVRGIVKEIAVTTVGGVVPQNGKLLTIVPLDEQLLIEARISPRDIAFIHPGQEALVKISAYDYSIYGGLKGKVTVISPDTIRDEVKQDQFYYRVYIRTDSDKLYNKEGIAFNITPGMVATVDIRTGQKTILDYLLKPFNKAKEALRER</sequence>
<keyword evidence="7 9" id="KW-1133">Transmembrane helix</keyword>
<dbReference type="InterPro" id="IPR058625">
    <property type="entry name" value="MdtA-like_BSH"/>
</dbReference>
<dbReference type="PROSITE" id="PS00543">
    <property type="entry name" value="HLYD_FAMILY"/>
    <property type="match status" value="1"/>
</dbReference>
<protein>
    <recommendedName>
        <fullName evidence="9">Membrane fusion protein (MFP) family protein</fullName>
    </recommendedName>
</protein>
<dbReference type="AlphaFoldDB" id="A0A1Z9Z0S5"/>
<evidence type="ECO:0000256" key="9">
    <source>
        <dbReference type="RuleBase" id="RU365093"/>
    </source>
</evidence>
<dbReference type="PANTHER" id="PTHR30386:SF26">
    <property type="entry name" value="TRANSPORT PROTEIN COMB"/>
    <property type="match status" value="1"/>
</dbReference>
<evidence type="ECO:0000256" key="5">
    <source>
        <dbReference type="ARBA" id="ARBA00022519"/>
    </source>
</evidence>
<feature type="coiled-coil region" evidence="10">
    <location>
        <begin position="153"/>
        <end position="211"/>
    </location>
</feature>
<keyword evidence="6 9" id="KW-0812">Transmembrane</keyword>
<dbReference type="EMBL" id="NEXX01000001">
    <property type="protein sequence ID" value="OUY08050.1"/>
    <property type="molecule type" value="Genomic_DNA"/>
</dbReference>
<evidence type="ECO:0000256" key="7">
    <source>
        <dbReference type="ARBA" id="ARBA00022989"/>
    </source>
</evidence>
<dbReference type="RefSeq" id="WP_087618674.1">
    <property type="nucleotide sequence ID" value="NZ_NEXX01000001.1"/>
</dbReference>
<reference evidence="13 14" key="1">
    <citation type="submission" date="2017-05" db="EMBL/GenBank/DDBJ databases">
        <title>Acinetobacter populi ANC 5415 (= PBJ7), whole genome shotgun sequencing project.</title>
        <authorList>
            <person name="Nemec A."/>
            <person name="Radolfova-Krizova L."/>
        </authorList>
    </citation>
    <scope>NUCLEOTIDE SEQUENCE [LARGE SCALE GENOMIC DNA]</scope>
    <source>
        <strain evidence="13 14">PBJ7</strain>
    </source>
</reference>
<dbReference type="Pfam" id="PF26002">
    <property type="entry name" value="Beta-barrel_AprE"/>
    <property type="match status" value="1"/>
</dbReference>
<dbReference type="InterPro" id="IPR050739">
    <property type="entry name" value="MFP"/>
</dbReference>
<comment type="similarity">
    <text evidence="2 9">Belongs to the membrane fusion protein (MFP) (TC 8.A.1) family.</text>
</comment>
<dbReference type="Gene3D" id="2.40.50.100">
    <property type="match status" value="1"/>
</dbReference>
<feature type="domain" description="Multidrug resistance protein MdtA-like barrel-sandwich hybrid" evidence="11">
    <location>
        <begin position="68"/>
        <end position="268"/>
    </location>
</feature>
<keyword evidence="14" id="KW-1185">Reference proteome</keyword>
<comment type="caution">
    <text evidence="13">The sequence shown here is derived from an EMBL/GenBank/DDBJ whole genome shotgun (WGS) entry which is preliminary data.</text>
</comment>
<evidence type="ECO:0000313" key="14">
    <source>
        <dbReference type="Proteomes" id="UP000196536"/>
    </source>
</evidence>
<evidence type="ECO:0000256" key="8">
    <source>
        <dbReference type="ARBA" id="ARBA00023136"/>
    </source>
</evidence>
<keyword evidence="5 9" id="KW-0997">Cell inner membrane</keyword>
<dbReference type="Pfam" id="PF25917">
    <property type="entry name" value="BSH_RND"/>
    <property type="match status" value="1"/>
</dbReference>
<proteinExistence type="inferred from homology"/>
<dbReference type="GO" id="GO:0009306">
    <property type="term" value="P:protein secretion"/>
    <property type="evidence" value="ECO:0007669"/>
    <property type="project" value="InterPro"/>
</dbReference>
<dbReference type="PRINTS" id="PR01490">
    <property type="entry name" value="RTXTOXIND"/>
</dbReference>
<keyword evidence="10" id="KW-0175">Coiled coil</keyword>
<evidence type="ECO:0000256" key="3">
    <source>
        <dbReference type="ARBA" id="ARBA00022448"/>
    </source>
</evidence>
<dbReference type="OrthoDB" id="9775513at2"/>
<evidence type="ECO:0000256" key="10">
    <source>
        <dbReference type="SAM" id="Coils"/>
    </source>
</evidence>
<evidence type="ECO:0000256" key="1">
    <source>
        <dbReference type="ARBA" id="ARBA00004377"/>
    </source>
</evidence>